<proteinExistence type="predicted"/>
<comment type="caution">
    <text evidence="1">The sequence shown here is derived from an EMBL/GenBank/DDBJ whole genome shotgun (WGS) entry which is preliminary data.</text>
</comment>
<protein>
    <submittedName>
        <fullName evidence="1">Uncharacterized protein</fullName>
    </submittedName>
</protein>
<reference evidence="1" key="2">
    <citation type="journal article" date="2021" name="PeerJ">
        <title>Extensive microbial diversity within the chicken gut microbiome revealed by metagenomics and culture.</title>
        <authorList>
            <person name="Gilroy R."/>
            <person name="Ravi A."/>
            <person name="Getino M."/>
            <person name="Pursley I."/>
            <person name="Horton D.L."/>
            <person name="Alikhan N.F."/>
            <person name="Baker D."/>
            <person name="Gharbi K."/>
            <person name="Hall N."/>
            <person name="Watson M."/>
            <person name="Adriaenssens E.M."/>
            <person name="Foster-Nyarko E."/>
            <person name="Jarju S."/>
            <person name="Secka A."/>
            <person name="Antonio M."/>
            <person name="Oren A."/>
            <person name="Chaudhuri R.R."/>
            <person name="La Ragione R."/>
            <person name="Hildebrand F."/>
            <person name="Pallen M.J."/>
        </authorList>
    </citation>
    <scope>NUCLEOTIDE SEQUENCE</scope>
    <source>
        <strain evidence="1">ChiHjej12B11-7776</strain>
    </source>
</reference>
<evidence type="ECO:0000313" key="1">
    <source>
        <dbReference type="EMBL" id="HIU91159.1"/>
    </source>
</evidence>
<evidence type="ECO:0000313" key="2">
    <source>
        <dbReference type="Proteomes" id="UP000886852"/>
    </source>
</evidence>
<organism evidence="1 2">
    <name type="scientific">Candidatus Fimimonas merdipullorum</name>
    <dbReference type="NCBI Taxonomy" id="2840822"/>
    <lineage>
        <taxon>Bacteria</taxon>
        <taxon>Pseudomonadati</taxon>
        <taxon>Myxococcota</taxon>
        <taxon>Myxococcia</taxon>
        <taxon>Myxococcales</taxon>
        <taxon>Cystobacterineae</taxon>
        <taxon>Myxococcaceae</taxon>
        <taxon>Myxococcaceae incertae sedis</taxon>
        <taxon>Candidatus Fimimonas</taxon>
    </lineage>
</organism>
<gene>
    <name evidence="1" type="ORF">IAC72_04025</name>
</gene>
<sequence>MKIYEILSLCNDMAKLGLPAEYFTANNQSALADERIRAMLTCCATVSEELYCDYAAAVKKCRVRAENGFIDCSKLRLCRVISLTDSMGNAAKYRYTEGGLITDEGEYTVVYAALPPKTEWDGEIKLTPRITPRIFAYGIIAEYCFISGDVVAQKSWAQRYYDALRLAEIKTSLQTMPAGRW</sequence>
<dbReference type="Proteomes" id="UP000886852">
    <property type="component" value="Unassembled WGS sequence"/>
</dbReference>
<dbReference type="EMBL" id="DVOC01000067">
    <property type="protein sequence ID" value="HIU91159.1"/>
    <property type="molecule type" value="Genomic_DNA"/>
</dbReference>
<name>A0A9D1MXR7_9BACT</name>
<dbReference type="AlphaFoldDB" id="A0A9D1MXR7"/>
<accession>A0A9D1MXR7</accession>
<reference evidence="1" key="1">
    <citation type="submission" date="2020-10" db="EMBL/GenBank/DDBJ databases">
        <authorList>
            <person name="Gilroy R."/>
        </authorList>
    </citation>
    <scope>NUCLEOTIDE SEQUENCE</scope>
    <source>
        <strain evidence="1">ChiHjej12B11-7776</strain>
    </source>
</reference>